<protein>
    <submittedName>
        <fullName evidence="3">Uncharacterized protein</fullName>
    </submittedName>
</protein>
<keyword evidence="4" id="KW-1185">Reference proteome</keyword>
<dbReference type="EMBL" id="NEDP02000029">
    <property type="protein sequence ID" value="OWF56844.1"/>
    <property type="molecule type" value="Genomic_DNA"/>
</dbReference>
<evidence type="ECO:0000256" key="2">
    <source>
        <dbReference type="SAM" id="Phobius"/>
    </source>
</evidence>
<feature type="region of interest" description="Disordered" evidence="1">
    <location>
        <begin position="170"/>
        <end position="215"/>
    </location>
</feature>
<organism evidence="3 4">
    <name type="scientific">Mizuhopecten yessoensis</name>
    <name type="common">Japanese scallop</name>
    <name type="synonym">Patinopecten yessoensis</name>
    <dbReference type="NCBI Taxonomy" id="6573"/>
    <lineage>
        <taxon>Eukaryota</taxon>
        <taxon>Metazoa</taxon>
        <taxon>Spiralia</taxon>
        <taxon>Lophotrochozoa</taxon>
        <taxon>Mollusca</taxon>
        <taxon>Bivalvia</taxon>
        <taxon>Autobranchia</taxon>
        <taxon>Pteriomorphia</taxon>
        <taxon>Pectinida</taxon>
        <taxon>Pectinoidea</taxon>
        <taxon>Pectinidae</taxon>
        <taxon>Mizuhopecten</taxon>
    </lineage>
</organism>
<keyword evidence="2" id="KW-0812">Transmembrane</keyword>
<keyword evidence="2" id="KW-1133">Transmembrane helix</keyword>
<accession>A0A210R7E2</accession>
<evidence type="ECO:0000313" key="3">
    <source>
        <dbReference type="EMBL" id="OWF56844.1"/>
    </source>
</evidence>
<evidence type="ECO:0000313" key="4">
    <source>
        <dbReference type="Proteomes" id="UP000242188"/>
    </source>
</evidence>
<dbReference type="AlphaFoldDB" id="A0A210R7E2"/>
<feature type="compositionally biased region" description="Low complexity" evidence="1">
    <location>
        <begin position="196"/>
        <end position="208"/>
    </location>
</feature>
<sequence length="215" mass="23493">MGVGSNTTTVVPGVTPADLGVVHPCNYSYLCTEESSFLGADLLQFAPCPPPWKKDLLWEVAKQKGLADDETEQIASRCVIPLPQAPGQCGSSCIAISVISGCILLTICFAILCWCRRRGMVRKSPRSTNQNNTDHVQATVQTRKADPVYEEFQEGRVHYSNIMESAYDNPAYTSDLTTDHARSNSDTSNNSHTQLNGTAANQNNNKANINEDVRL</sequence>
<proteinExistence type="predicted"/>
<keyword evidence="2" id="KW-0472">Membrane</keyword>
<evidence type="ECO:0000256" key="1">
    <source>
        <dbReference type="SAM" id="MobiDB-lite"/>
    </source>
</evidence>
<feature type="transmembrane region" description="Helical" evidence="2">
    <location>
        <begin position="94"/>
        <end position="115"/>
    </location>
</feature>
<reference evidence="3 4" key="1">
    <citation type="journal article" date="2017" name="Nat. Ecol. Evol.">
        <title>Scallop genome provides insights into evolution of bilaterian karyotype and development.</title>
        <authorList>
            <person name="Wang S."/>
            <person name="Zhang J."/>
            <person name="Jiao W."/>
            <person name="Li J."/>
            <person name="Xun X."/>
            <person name="Sun Y."/>
            <person name="Guo X."/>
            <person name="Huan P."/>
            <person name="Dong B."/>
            <person name="Zhang L."/>
            <person name="Hu X."/>
            <person name="Sun X."/>
            <person name="Wang J."/>
            <person name="Zhao C."/>
            <person name="Wang Y."/>
            <person name="Wang D."/>
            <person name="Huang X."/>
            <person name="Wang R."/>
            <person name="Lv J."/>
            <person name="Li Y."/>
            <person name="Zhang Z."/>
            <person name="Liu B."/>
            <person name="Lu W."/>
            <person name="Hui Y."/>
            <person name="Liang J."/>
            <person name="Zhou Z."/>
            <person name="Hou R."/>
            <person name="Li X."/>
            <person name="Liu Y."/>
            <person name="Li H."/>
            <person name="Ning X."/>
            <person name="Lin Y."/>
            <person name="Zhao L."/>
            <person name="Xing Q."/>
            <person name="Dou J."/>
            <person name="Li Y."/>
            <person name="Mao J."/>
            <person name="Guo H."/>
            <person name="Dou H."/>
            <person name="Li T."/>
            <person name="Mu C."/>
            <person name="Jiang W."/>
            <person name="Fu Q."/>
            <person name="Fu X."/>
            <person name="Miao Y."/>
            <person name="Liu J."/>
            <person name="Yu Q."/>
            <person name="Li R."/>
            <person name="Liao H."/>
            <person name="Li X."/>
            <person name="Kong Y."/>
            <person name="Jiang Z."/>
            <person name="Chourrout D."/>
            <person name="Li R."/>
            <person name="Bao Z."/>
        </authorList>
    </citation>
    <scope>NUCLEOTIDE SEQUENCE [LARGE SCALE GENOMIC DNA]</scope>
    <source>
        <strain evidence="3 4">PY_sf001</strain>
    </source>
</reference>
<feature type="compositionally biased region" description="Polar residues" evidence="1">
    <location>
        <begin position="184"/>
        <end position="195"/>
    </location>
</feature>
<gene>
    <name evidence="3" type="ORF">KP79_PYT10083</name>
</gene>
<dbReference type="Proteomes" id="UP000242188">
    <property type="component" value="Unassembled WGS sequence"/>
</dbReference>
<name>A0A210R7E2_MIZYE</name>
<dbReference type="OrthoDB" id="6098217at2759"/>
<comment type="caution">
    <text evidence="3">The sequence shown here is derived from an EMBL/GenBank/DDBJ whole genome shotgun (WGS) entry which is preliminary data.</text>
</comment>